<feature type="domain" description="ABC transmembrane type-1" evidence="8">
    <location>
        <begin position="94"/>
        <end position="284"/>
    </location>
</feature>
<keyword evidence="10" id="KW-1185">Reference proteome</keyword>
<gene>
    <name evidence="9" type="ORF">Q5741_04850</name>
</gene>
<dbReference type="Pfam" id="PF00528">
    <property type="entry name" value="BPD_transp_1"/>
    <property type="match status" value="1"/>
</dbReference>
<comment type="similarity">
    <text evidence="7">Belongs to the binding-protein-dependent transport system permease family.</text>
</comment>
<evidence type="ECO:0000313" key="9">
    <source>
        <dbReference type="EMBL" id="MDO7905741.1"/>
    </source>
</evidence>
<evidence type="ECO:0000256" key="2">
    <source>
        <dbReference type="ARBA" id="ARBA00022448"/>
    </source>
</evidence>
<dbReference type="EMBL" id="JAUQTB010000002">
    <property type="protein sequence ID" value="MDO7905741.1"/>
    <property type="molecule type" value="Genomic_DNA"/>
</dbReference>
<evidence type="ECO:0000256" key="5">
    <source>
        <dbReference type="ARBA" id="ARBA00022989"/>
    </source>
</evidence>
<comment type="subcellular location">
    <subcellularLocation>
        <location evidence="1 7">Cell membrane</location>
        <topology evidence="1 7">Multi-pass membrane protein</topology>
    </subcellularLocation>
</comment>
<reference evidence="9 10" key="1">
    <citation type="submission" date="2023-07" db="EMBL/GenBank/DDBJ databases">
        <title>Paenibacillus sp. JX-17 nov. isolated from soil.</title>
        <authorList>
            <person name="Wan Y."/>
            <person name="Liu B."/>
        </authorList>
    </citation>
    <scope>NUCLEOTIDE SEQUENCE [LARGE SCALE GENOMIC DNA]</scope>
    <source>
        <strain evidence="9 10">JX-17</strain>
    </source>
</reference>
<evidence type="ECO:0000256" key="4">
    <source>
        <dbReference type="ARBA" id="ARBA00022692"/>
    </source>
</evidence>
<feature type="transmembrane region" description="Helical" evidence="7">
    <location>
        <begin position="129"/>
        <end position="150"/>
    </location>
</feature>
<protein>
    <submittedName>
        <fullName evidence="9">Carbohydrate ABC transporter permease</fullName>
    </submittedName>
</protein>
<evidence type="ECO:0000256" key="1">
    <source>
        <dbReference type="ARBA" id="ARBA00004651"/>
    </source>
</evidence>
<keyword evidence="6 7" id="KW-0472">Membrane</keyword>
<dbReference type="Gene3D" id="1.10.3720.10">
    <property type="entry name" value="MetI-like"/>
    <property type="match status" value="1"/>
</dbReference>
<name>A0ABT9CDH8_9BACL</name>
<organism evidence="9 10">
    <name type="scientific">Paenibacillus lacisoli</name>
    <dbReference type="NCBI Taxonomy" id="3064525"/>
    <lineage>
        <taxon>Bacteria</taxon>
        <taxon>Bacillati</taxon>
        <taxon>Bacillota</taxon>
        <taxon>Bacilli</taxon>
        <taxon>Bacillales</taxon>
        <taxon>Paenibacillaceae</taxon>
        <taxon>Paenibacillus</taxon>
    </lineage>
</organism>
<keyword evidence="3" id="KW-1003">Cell membrane</keyword>
<evidence type="ECO:0000256" key="6">
    <source>
        <dbReference type="ARBA" id="ARBA00023136"/>
    </source>
</evidence>
<keyword evidence="4 7" id="KW-0812">Transmembrane</keyword>
<keyword evidence="5 7" id="KW-1133">Transmembrane helix</keyword>
<keyword evidence="2 7" id="KW-0813">Transport</keyword>
<dbReference type="InterPro" id="IPR000515">
    <property type="entry name" value="MetI-like"/>
</dbReference>
<feature type="transmembrane region" description="Helical" evidence="7">
    <location>
        <begin position="162"/>
        <end position="184"/>
    </location>
</feature>
<dbReference type="RefSeq" id="WP_305022943.1">
    <property type="nucleotide sequence ID" value="NZ_JAUQTB010000002.1"/>
</dbReference>
<proteinExistence type="inferred from homology"/>
<dbReference type="CDD" id="cd06261">
    <property type="entry name" value="TM_PBP2"/>
    <property type="match status" value="1"/>
</dbReference>
<comment type="caution">
    <text evidence="9">The sequence shown here is derived from an EMBL/GenBank/DDBJ whole genome shotgun (WGS) entry which is preliminary data.</text>
</comment>
<feature type="transmembrane region" description="Helical" evidence="7">
    <location>
        <begin position="98"/>
        <end position="117"/>
    </location>
</feature>
<evidence type="ECO:0000256" key="7">
    <source>
        <dbReference type="RuleBase" id="RU363032"/>
    </source>
</evidence>
<dbReference type="PANTHER" id="PTHR43744:SF8">
    <property type="entry name" value="SN-GLYCEROL-3-PHOSPHATE TRANSPORT SYSTEM PERMEASE PROTEIN UGPE"/>
    <property type="match status" value="1"/>
</dbReference>
<feature type="transmembrane region" description="Helical" evidence="7">
    <location>
        <begin position="265"/>
        <end position="284"/>
    </location>
</feature>
<feature type="transmembrane region" description="Helical" evidence="7">
    <location>
        <begin position="205"/>
        <end position="230"/>
    </location>
</feature>
<dbReference type="Proteomes" id="UP001240171">
    <property type="component" value="Unassembled WGS sequence"/>
</dbReference>
<evidence type="ECO:0000259" key="8">
    <source>
        <dbReference type="PROSITE" id="PS50928"/>
    </source>
</evidence>
<evidence type="ECO:0000313" key="10">
    <source>
        <dbReference type="Proteomes" id="UP001240171"/>
    </source>
</evidence>
<feature type="transmembrane region" description="Helical" evidence="7">
    <location>
        <begin position="33"/>
        <end position="54"/>
    </location>
</feature>
<evidence type="ECO:0000256" key="3">
    <source>
        <dbReference type="ARBA" id="ARBA00022475"/>
    </source>
</evidence>
<dbReference type="InterPro" id="IPR035906">
    <property type="entry name" value="MetI-like_sf"/>
</dbReference>
<accession>A0ABT9CDH8</accession>
<dbReference type="PANTHER" id="PTHR43744">
    <property type="entry name" value="ABC TRANSPORTER PERMEASE PROTEIN MG189-RELATED-RELATED"/>
    <property type="match status" value="1"/>
</dbReference>
<dbReference type="SUPFAM" id="SSF161098">
    <property type="entry name" value="MetI-like"/>
    <property type="match status" value="1"/>
</dbReference>
<sequence>MMRSSVTARASAAPSSTSARRGQLVRRPSVRTLFIYALLLAGTVLFLLPLWWMISTSLKSMPEIAQYPPTFVPQQVHWDNYIRTWQAAPFTRYTLNTLMLTFFAVTGNVLVNSFVAYGFAKIRFSGKKIWFAVLLATMMIPGFVTLIPQYVLFSKLNLVGTYYPIIIPQFLGSAFYIFMLRQFYLSIPNELSEAAKIDGASHLRIWLRVVLPLSKPALAAIAIFAFNGAWNDFLGPLLYVSDESLYTLQIGLQTFRGTMQTQWNYLMEGSVLVLVPVIVLFFIFQKYFIQGMNLTAGTKG</sequence>
<dbReference type="PROSITE" id="PS50928">
    <property type="entry name" value="ABC_TM1"/>
    <property type="match status" value="1"/>
</dbReference>